<feature type="binding site" evidence="5">
    <location>
        <begin position="212"/>
        <end position="217"/>
    </location>
    <ligand>
        <name>ATP</name>
        <dbReference type="ChEBI" id="CHEBI:30616"/>
    </ligand>
</feature>
<feature type="binding site" evidence="5">
    <location>
        <begin position="181"/>
        <end position="185"/>
    </location>
    <ligand>
        <name>ATP</name>
        <dbReference type="ChEBI" id="CHEBI:30616"/>
    </ligand>
</feature>
<dbReference type="PANTHER" id="PTHR11547">
    <property type="entry name" value="ARGININE OR CREATINE KINASE"/>
    <property type="match status" value="1"/>
</dbReference>
<comment type="similarity">
    <text evidence="5">Belongs to the ATP:guanido phosphotransferase family.</text>
</comment>
<evidence type="ECO:0000256" key="3">
    <source>
        <dbReference type="ARBA" id="ARBA00022777"/>
    </source>
</evidence>
<evidence type="ECO:0000313" key="8">
    <source>
        <dbReference type="Proteomes" id="UP000822862"/>
    </source>
</evidence>
<dbReference type="Pfam" id="PF00217">
    <property type="entry name" value="ATP-gua_Ptrans"/>
    <property type="match status" value="1"/>
</dbReference>
<dbReference type="PANTHER" id="PTHR11547:SF38">
    <property type="entry name" value="ARGININE KINASE 1-RELATED"/>
    <property type="match status" value="1"/>
</dbReference>
<reference evidence="7 8" key="1">
    <citation type="submission" date="2020-01" db="EMBL/GenBank/DDBJ databases">
        <authorList>
            <person name="Sixt B."/>
            <person name="Schulz F."/>
            <person name="Kostanjsek R."/>
            <person name="Koestlbacher S."/>
            <person name="Collingro A."/>
            <person name="Toenshoff E."/>
            <person name="Horn M."/>
        </authorList>
    </citation>
    <scope>NUCLEOTIDE SEQUENCE [LARGE SCALE GENOMIC DNA]</scope>
    <source>
        <strain evidence="7 8">15C</strain>
    </source>
</reference>
<keyword evidence="8" id="KW-1185">Reference proteome</keyword>
<organism evidence="7 8">
    <name type="scientific">Candidatus Rhabdochlamydia porcellionis</name>
    <dbReference type="NCBI Taxonomy" id="225148"/>
    <lineage>
        <taxon>Bacteria</taxon>
        <taxon>Pseudomonadati</taxon>
        <taxon>Chlamydiota</taxon>
        <taxon>Chlamydiia</taxon>
        <taxon>Parachlamydiales</taxon>
        <taxon>Candidatus Rhabdochlamydiaceae</taxon>
        <taxon>Candidatus Rhabdochlamydia</taxon>
    </lineage>
</organism>
<keyword evidence="4 5" id="KW-0067">ATP-binding</keyword>
<keyword evidence="1 5" id="KW-0808">Transferase</keyword>
<feature type="domain" description="Phosphagen kinase C-terminal" evidence="6">
    <location>
        <begin position="32"/>
        <end position="259"/>
    </location>
</feature>
<evidence type="ECO:0000313" key="7">
    <source>
        <dbReference type="EMBL" id="QZA59335.1"/>
    </source>
</evidence>
<gene>
    <name evidence="7" type="ORF">RHAB15C_0001221</name>
</gene>
<protein>
    <submittedName>
        <fullName evidence="7">Protein-arginine kinase</fullName>
        <ecNumber evidence="7">2.7.14.1</ecNumber>
    </submittedName>
</protein>
<comment type="caution">
    <text evidence="5">Lacks conserved residue(s) required for the propagation of feature annotation.</text>
</comment>
<keyword evidence="2 5" id="KW-0547">Nucleotide-binding</keyword>
<dbReference type="Proteomes" id="UP000822862">
    <property type="component" value="Chromosome"/>
</dbReference>
<accession>A0ABX8Z0X9</accession>
<dbReference type="EMBL" id="CP075585">
    <property type="protein sequence ID" value="QZA59335.1"/>
    <property type="molecule type" value="Genomic_DNA"/>
</dbReference>
<dbReference type="EC" id="2.7.14.1" evidence="7"/>
<proteinExistence type="inferred from homology"/>
<evidence type="ECO:0000256" key="1">
    <source>
        <dbReference type="ARBA" id="ARBA00022679"/>
    </source>
</evidence>
<feature type="binding site" evidence="5">
    <location>
        <begin position="35"/>
        <end position="39"/>
    </location>
    <ligand>
        <name>ATP</name>
        <dbReference type="ChEBI" id="CHEBI:30616"/>
    </ligand>
</feature>
<dbReference type="SUPFAM" id="SSF55931">
    <property type="entry name" value="Glutamine synthetase/guanido kinase"/>
    <property type="match status" value="1"/>
</dbReference>
<name>A0ABX8Z0X9_9BACT</name>
<evidence type="ECO:0000256" key="2">
    <source>
        <dbReference type="ARBA" id="ARBA00022741"/>
    </source>
</evidence>
<sequence length="362" mass="41496">MPYLEKTALMEKSNLPNTLLSHTPWENQTNTIWPATCFSLSRNLASYHFPAKMLDSEFERVYSILCNGLSSCLPKSIALKNTQLSTLDKEFLFEHFLCLENLANTHSHQGFVLDENELFFAQINKEDHLHICCVDYQGEWETTWNRLNQIETDLSKVFDFSFSHKFGFLTSYPQYSGTALKVHAYLHLPAIIHCGQLQELLTKSQQENIYAIGMSGTLEELIGDLIILSNVYTLGINEETILYSLHTTIMNFMALEKTLRTHLKEKGNPEIKDQISRAYGLLLHSYQLQEKEALNALSLIKLGLELNWVKGVSEKTINDLLFTCRRAHLTYICNTGLLDPQESARKRAEFLHKQLQGIDLSI</sequence>
<evidence type="ECO:0000259" key="6">
    <source>
        <dbReference type="PROSITE" id="PS51510"/>
    </source>
</evidence>
<dbReference type="Gene3D" id="3.30.590.10">
    <property type="entry name" value="Glutamine synthetase/guanido kinase, catalytic domain"/>
    <property type="match status" value="1"/>
</dbReference>
<dbReference type="PROSITE" id="PS51510">
    <property type="entry name" value="PHOSPHAGEN_KINASE_C"/>
    <property type="match status" value="1"/>
</dbReference>
<dbReference type="InterPro" id="IPR000749">
    <property type="entry name" value="ATP-guanido_PTrfase"/>
</dbReference>
<dbReference type="InterPro" id="IPR014746">
    <property type="entry name" value="Gln_synth/guanido_kin_cat_dom"/>
</dbReference>
<evidence type="ECO:0000256" key="5">
    <source>
        <dbReference type="PROSITE-ProRule" id="PRU00843"/>
    </source>
</evidence>
<reference evidence="7 8" key="2">
    <citation type="submission" date="2021-05" db="EMBL/GenBank/DDBJ databases">
        <title>Ecology and evolution of chlamydial symbionts of arthropods.</title>
        <authorList>
            <person name="Halter T."/>
            <person name="Sixt B.S."/>
            <person name="Toenshoff E.R."/>
            <person name="Koestlbacher S."/>
            <person name="Schulz F."/>
            <person name="Kostanjsek R."/>
            <person name="Collingro A."/>
            <person name="Hendrickx F."/>
            <person name="Horn M."/>
        </authorList>
    </citation>
    <scope>NUCLEOTIDE SEQUENCE [LARGE SCALE GENOMIC DNA]</scope>
    <source>
        <strain evidence="7 8">15C</strain>
    </source>
</reference>
<evidence type="ECO:0000256" key="4">
    <source>
        <dbReference type="ARBA" id="ARBA00022840"/>
    </source>
</evidence>
<dbReference type="InterPro" id="IPR022414">
    <property type="entry name" value="ATP-guanido_PTrfase_cat"/>
</dbReference>
<keyword evidence="3 5" id="KW-0418">Kinase</keyword>
<dbReference type="GO" id="GO:1990424">
    <property type="term" value="F:protein arginine kinase activity"/>
    <property type="evidence" value="ECO:0007669"/>
    <property type="project" value="UniProtKB-EC"/>
</dbReference>